<dbReference type="Proteomes" id="UP000325763">
    <property type="component" value="Chromosome"/>
</dbReference>
<dbReference type="GO" id="GO:0043856">
    <property type="term" value="F:anti-sigma factor antagonist activity"/>
    <property type="evidence" value="ECO:0007669"/>
    <property type="project" value="InterPro"/>
</dbReference>
<dbReference type="Proteomes" id="UP000031526">
    <property type="component" value="Chromosome"/>
</dbReference>
<evidence type="ECO:0000256" key="1">
    <source>
        <dbReference type="ARBA" id="ARBA00009013"/>
    </source>
</evidence>
<protein>
    <recommendedName>
        <fullName evidence="2">Anti-sigma factor antagonist</fullName>
    </recommendedName>
</protein>
<evidence type="ECO:0000313" key="7">
    <source>
        <dbReference type="Proteomes" id="UP000325763"/>
    </source>
</evidence>
<dbReference type="RefSeq" id="WP_043448152.1">
    <property type="nucleotide sequence ID" value="NZ_CP009313.1"/>
</dbReference>
<dbReference type="InterPro" id="IPR002645">
    <property type="entry name" value="STAS_dom"/>
</dbReference>
<evidence type="ECO:0000259" key="3">
    <source>
        <dbReference type="PROSITE" id="PS50801"/>
    </source>
</evidence>
<gene>
    <name evidence="5" type="ORF">CP978_04605</name>
    <name evidence="4" type="ORF">SNOD_04225</name>
</gene>
<dbReference type="SUPFAM" id="SSF52091">
    <property type="entry name" value="SpoIIaa-like"/>
    <property type="match status" value="1"/>
</dbReference>
<dbReference type="PANTHER" id="PTHR33495">
    <property type="entry name" value="ANTI-SIGMA FACTOR ANTAGONIST TM_1081-RELATED-RELATED"/>
    <property type="match status" value="1"/>
</dbReference>
<evidence type="ECO:0000313" key="5">
    <source>
        <dbReference type="EMBL" id="QEV43089.1"/>
    </source>
</evidence>
<dbReference type="InterPro" id="IPR003658">
    <property type="entry name" value="Anti-sigma_ant"/>
</dbReference>
<comment type="similarity">
    <text evidence="1 2">Belongs to the anti-sigma-factor antagonist family.</text>
</comment>
<accession>A0A0B5DFW4</accession>
<dbReference type="Pfam" id="PF01740">
    <property type="entry name" value="STAS"/>
    <property type="match status" value="1"/>
</dbReference>
<name>A0A0B5DFW4_9ACTN</name>
<dbReference type="STRING" id="40318.SNOD_04225"/>
<reference evidence="5 7" key="3">
    <citation type="submission" date="2017-09" db="EMBL/GenBank/DDBJ databases">
        <title>Streptomyces genome completion.</title>
        <authorList>
            <person name="Lee N."/>
            <person name="Cho B.-K."/>
        </authorList>
    </citation>
    <scope>NUCLEOTIDE SEQUENCE [LARGE SCALE GENOMIC DNA]</scope>
    <source>
        <strain evidence="5 7">ATCC 14899</strain>
    </source>
</reference>
<sequence length="119" mass="13268">MSPTPPRLLPPLTERTLGGTTIVELRDEIDVVTCALLKSPLDVLTDTPRLDLVLDLRRVSFIDCSGVGLLCRVRNRVLARGGRLRLLTGSAAFRQILRRVHLTGVFELCHRLPEDLMTV</sequence>
<evidence type="ECO:0000313" key="6">
    <source>
        <dbReference type="Proteomes" id="UP000031526"/>
    </source>
</evidence>
<dbReference type="KEGG" id="snq:CP978_04605"/>
<dbReference type="HOGENOM" id="CLU_115403_3_3_11"/>
<evidence type="ECO:0000313" key="4">
    <source>
        <dbReference type="EMBL" id="AJE39326.1"/>
    </source>
</evidence>
<proteinExistence type="inferred from homology"/>
<dbReference type="EMBL" id="CP009313">
    <property type="protein sequence ID" value="AJE39326.1"/>
    <property type="molecule type" value="Genomic_DNA"/>
</dbReference>
<dbReference type="OrthoDB" id="4833278at2"/>
<dbReference type="NCBIfam" id="TIGR00377">
    <property type="entry name" value="ant_ant_sig"/>
    <property type="match status" value="1"/>
</dbReference>
<dbReference type="AlphaFoldDB" id="A0A0B5DFW4"/>
<reference evidence="4 6" key="2">
    <citation type="journal article" date="2016" name="Appl. Microbiol. Biotechnol.">
        <title>Exploiting the genome sequence of Streptomyces nodosus for enhanced antibiotic production.</title>
        <authorList>
            <person name="Sweeney P."/>
            <person name="Murphy C.D."/>
            <person name="Caffrey P."/>
        </authorList>
    </citation>
    <scope>NUCLEOTIDE SEQUENCE [LARGE SCALE GENOMIC DNA]</scope>
    <source>
        <strain evidence="4 6">ATCC 14899</strain>
    </source>
</reference>
<feature type="domain" description="STAS" evidence="3">
    <location>
        <begin position="19"/>
        <end position="119"/>
    </location>
</feature>
<keyword evidence="6" id="KW-1185">Reference proteome</keyword>
<dbReference type="EMBL" id="CP023747">
    <property type="protein sequence ID" value="QEV43089.1"/>
    <property type="molecule type" value="Genomic_DNA"/>
</dbReference>
<dbReference type="PANTHER" id="PTHR33495:SF2">
    <property type="entry name" value="ANTI-SIGMA FACTOR ANTAGONIST TM_1081-RELATED"/>
    <property type="match status" value="1"/>
</dbReference>
<reference evidence="6" key="1">
    <citation type="submission" date="2014-09" db="EMBL/GenBank/DDBJ databases">
        <title>Sequence of the Streptomyces nodosus genome.</title>
        <authorList>
            <person name="Sweeney P."/>
            <person name="Stephens N."/>
            <person name="Murphy C."/>
            <person name="Caffrey P."/>
        </authorList>
    </citation>
    <scope>NUCLEOTIDE SEQUENCE [LARGE SCALE GENOMIC DNA]</scope>
    <source>
        <strain evidence="6">ATCC 14899</strain>
    </source>
</reference>
<dbReference type="PROSITE" id="PS50801">
    <property type="entry name" value="STAS"/>
    <property type="match status" value="1"/>
</dbReference>
<evidence type="ECO:0000256" key="2">
    <source>
        <dbReference type="RuleBase" id="RU003749"/>
    </source>
</evidence>
<dbReference type="Gene3D" id="3.30.750.24">
    <property type="entry name" value="STAS domain"/>
    <property type="match status" value="1"/>
</dbReference>
<dbReference type="InterPro" id="IPR036513">
    <property type="entry name" value="STAS_dom_sf"/>
</dbReference>
<dbReference type="CDD" id="cd07043">
    <property type="entry name" value="STAS_anti-anti-sigma_factors"/>
    <property type="match status" value="1"/>
</dbReference>
<organism evidence="4 6">
    <name type="scientific">Streptomyces nodosus</name>
    <dbReference type="NCBI Taxonomy" id="40318"/>
    <lineage>
        <taxon>Bacteria</taxon>
        <taxon>Bacillati</taxon>
        <taxon>Actinomycetota</taxon>
        <taxon>Actinomycetes</taxon>
        <taxon>Kitasatosporales</taxon>
        <taxon>Streptomycetaceae</taxon>
        <taxon>Streptomyces</taxon>
    </lineage>
</organism>